<dbReference type="EMBL" id="FMAE01000002">
    <property type="protein sequence ID" value="SCB16457.1"/>
    <property type="molecule type" value="Genomic_DNA"/>
</dbReference>
<gene>
    <name evidence="1" type="ORF">GA0061099_1002291</name>
</gene>
<evidence type="ECO:0000313" key="1">
    <source>
        <dbReference type="EMBL" id="SCB16457.1"/>
    </source>
</evidence>
<organism evidence="1 2">
    <name type="scientific">Bradyrhizobium yuanmingense</name>
    <dbReference type="NCBI Taxonomy" id="108015"/>
    <lineage>
        <taxon>Bacteria</taxon>
        <taxon>Pseudomonadati</taxon>
        <taxon>Pseudomonadota</taxon>
        <taxon>Alphaproteobacteria</taxon>
        <taxon>Hyphomicrobiales</taxon>
        <taxon>Nitrobacteraceae</taxon>
        <taxon>Bradyrhizobium</taxon>
    </lineage>
</organism>
<sequence length="91" mass="10081">MTRLAPAITSTFTTLKYVRSQRDGIGPLVLVLFHVKQLETTAPNWPPVSRETEEMEQGLVYNEGLALLSNAELLEDGPKDVLDVYPAQEPA</sequence>
<proteinExistence type="predicted"/>
<evidence type="ECO:0000313" key="2">
    <source>
        <dbReference type="Proteomes" id="UP000183174"/>
    </source>
</evidence>
<dbReference type="AlphaFoldDB" id="A0A1C3UM91"/>
<name>A0A1C3UM91_9BRAD</name>
<reference evidence="1 2" key="1">
    <citation type="submission" date="2016-08" db="EMBL/GenBank/DDBJ databases">
        <authorList>
            <person name="Seilhamer J.J."/>
        </authorList>
    </citation>
    <scope>NUCLEOTIDE SEQUENCE [LARGE SCALE GENOMIC DNA]</scope>
    <source>
        <strain evidence="1 2">CCBAU 10071</strain>
    </source>
</reference>
<dbReference type="Proteomes" id="UP000183174">
    <property type="component" value="Unassembled WGS sequence"/>
</dbReference>
<accession>A0A1C3UM91</accession>
<protein>
    <submittedName>
        <fullName evidence="1">Uncharacterized protein</fullName>
    </submittedName>
</protein>